<reference evidence="1 2" key="1">
    <citation type="submission" date="2018-12" db="EMBL/GenBank/DDBJ databases">
        <authorList>
            <person name="Li S."/>
            <person name="Yang R."/>
            <person name="Chen G."/>
            <person name="Zou L."/>
            <person name="Zhang C."/>
            <person name="Chen Y."/>
            <person name="Liu Z."/>
            <person name="Li Y."/>
            <person name="Yan Y."/>
            <person name="Huang M."/>
            <person name="Chen T."/>
        </authorList>
    </citation>
    <scope>NUCLEOTIDE SEQUENCE [LARGE SCALE GENOMIC DNA]</scope>
    <source>
        <strain evidence="1 2">1257</strain>
    </source>
</reference>
<evidence type="ECO:0000313" key="2">
    <source>
        <dbReference type="Proteomes" id="UP000268230"/>
    </source>
</evidence>
<organism evidence="1 2">
    <name type="scientific">Pseudomonas entomophila</name>
    <dbReference type="NCBI Taxonomy" id="312306"/>
    <lineage>
        <taxon>Bacteria</taxon>
        <taxon>Pseudomonadati</taxon>
        <taxon>Pseudomonadota</taxon>
        <taxon>Gammaproteobacteria</taxon>
        <taxon>Pseudomonadales</taxon>
        <taxon>Pseudomonadaceae</taxon>
        <taxon>Pseudomonas</taxon>
    </lineage>
</organism>
<gene>
    <name evidence="1" type="ORF">EJA05_12795</name>
</gene>
<dbReference type="KEGG" id="pory:EJA05_12795"/>
<proteinExistence type="predicted"/>
<name>A0A3Q8U4K2_9PSED</name>
<sequence length="247" mass="26727">MAREPSKSGNELQGAVEGLLASPLFVKSRRLGSLLSYLAQRSQQGGEGIPSEYDIGIAVFRRDPAVYCTGDDPVVRVQIGRLRRKLADYYATHGAHEPLRLSVPAGGYRLCCERWGAPLADGRPAVLCVRPFSCLTSLGGAFARGLGEELCDLLFHGFERASVRVRLPRGAPTPGELTHEHAYLLEGSVRAEANRVRVAVRLLDVGAGSLLWSARFDRGGPLLIATEQELAEAICHCVIGQFVRHAG</sequence>
<dbReference type="OrthoDB" id="54411at2"/>
<dbReference type="EMBL" id="CP034338">
    <property type="protein sequence ID" value="AZL71449.1"/>
    <property type="molecule type" value="Genomic_DNA"/>
</dbReference>
<evidence type="ECO:0008006" key="3">
    <source>
        <dbReference type="Google" id="ProtNLM"/>
    </source>
</evidence>
<accession>A0A3Q8U4K2</accession>
<evidence type="ECO:0000313" key="1">
    <source>
        <dbReference type="EMBL" id="AZL71449.1"/>
    </source>
</evidence>
<dbReference type="AlphaFoldDB" id="A0A3Q8U4K2"/>
<protein>
    <recommendedName>
        <fullName evidence="3">TolB amino-terminal domain-containing protein</fullName>
    </recommendedName>
</protein>
<dbReference type="Proteomes" id="UP000268230">
    <property type="component" value="Chromosome"/>
</dbReference>